<accession>A0A6S6SZ98</accession>
<evidence type="ECO:0000313" key="5">
    <source>
        <dbReference type="EMBL" id="CAA6809975.1"/>
    </source>
</evidence>
<name>A0A6S6SZ98_9GAMM</name>
<dbReference type="Pfam" id="PF10335">
    <property type="entry name" value="DUF294_C"/>
    <property type="match status" value="1"/>
</dbReference>
<dbReference type="PANTHER" id="PTHR43080">
    <property type="entry name" value="CBS DOMAIN-CONTAINING PROTEIN CBSX3, MITOCHONDRIAL"/>
    <property type="match status" value="1"/>
</dbReference>
<evidence type="ECO:0000259" key="3">
    <source>
        <dbReference type="PROSITE" id="PS50042"/>
    </source>
</evidence>
<reference evidence="5" key="1">
    <citation type="submission" date="2020-01" db="EMBL/GenBank/DDBJ databases">
        <authorList>
            <person name="Meier V. D."/>
            <person name="Meier V D."/>
        </authorList>
    </citation>
    <scope>NUCLEOTIDE SEQUENCE</scope>
    <source>
        <strain evidence="5">HLG_WM_MAG_09</strain>
    </source>
</reference>
<dbReference type="InterPro" id="IPR018490">
    <property type="entry name" value="cNMP-bd_dom_sf"/>
</dbReference>
<dbReference type="InterPro" id="IPR018821">
    <property type="entry name" value="DUF294_put_nucleoTrafse_sb-bd"/>
</dbReference>
<dbReference type="CDD" id="cd00038">
    <property type="entry name" value="CAP_ED"/>
    <property type="match status" value="1"/>
</dbReference>
<dbReference type="EMBL" id="CACVAT010000142">
    <property type="protein sequence ID" value="CAA6809975.1"/>
    <property type="molecule type" value="Genomic_DNA"/>
</dbReference>
<dbReference type="InterPro" id="IPR005105">
    <property type="entry name" value="GlnD_Uridyltrans_N"/>
</dbReference>
<evidence type="ECO:0000256" key="2">
    <source>
        <dbReference type="PROSITE-ProRule" id="PRU00703"/>
    </source>
</evidence>
<evidence type="ECO:0000259" key="4">
    <source>
        <dbReference type="PROSITE" id="PS51371"/>
    </source>
</evidence>
<keyword evidence="1 2" id="KW-0129">CBS domain</keyword>
<sequence>MEVEKLAIRDFLANCIPLKNLEASKLDELAMALEIQYFRRDSQVLTIGEKNDEVMLIRSGAIEATDADGKLYGRYEEGEWVGYRSVLRNGDISLDVKTLEDTLFYCLPGSVFTELLKSDERINSFFSERKPERLRSAMQEIKGDDYSLLTIRLRDLVRPALEIPRDTSIRNAAVKMAEAGSGMALVTEDGNLCGIVSDQDFTRKVLAAQMDASGAIDQIMTSDPFTLPGRSPASEAILLMARRNFRHMPIVSLSGEIRGIVSTTDLLRSQSHHAVYLVRDIYCARDVETLTRLSKHLPKALVSMVRSNLPAYDIAHAISSLGQAITRRLIKLAEDQFGQPPVPYCFIVAGSMARREQTAHSDQDNGMILSDDYVPELHEAYFINIANFVCDGLDACGYIYCPGNIMATNPKWRQPVSVWRSYFMEWIERPEPKALLYSSIFFDLRSLYGDKNLLGDLRAEILEKTQKGSLFQAFMAANALSYHPPLGIFKGFVLEKTGDNVKALDMKKRGVVPVIDLARVYSLAQGLPALNTCERLDAIAAASGGISDERIADLKDAFEFISTTRLAHQAIQIEAGKSPDNYVPPEQLSTLERRHLKDAFEVVSDIQSTMSHNYQTDRFR</sequence>
<dbReference type="CDD" id="cd05401">
    <property type="entry name" value="NT_GlnE_GlnD_like"/>
    <property type="match status" value="1"/>
</dbReference>
<dbReference type="InterPro" id="IPR051257">
    <property type="entry name" value="Diverse_CBS-Domain"/>
</dbReference>
<dbReference type="PROSITE" id="PS50042">
    <property type="entry name" value="CNMP_BINDING_3"/>
    <property type="match status" value="1"/>
</dbReference>
<feature type="domain" description="Cyclic nucleotide-binding" evidence="3">
    <location>
        <begin position="17"/>
        <end position="116"/>
    </location>
</feature>
<dbReference type="SMART" id="SM00116">
    <property type="entry name" value="CBS"/>
    <property type="match status" value="2"/>
</dbReference>
<dbReference type="PROSITE" id="PS51371">
    <property type="entry name" value="CBS"/>
    <property type="match status" value="2"/>
</dbReference>
<dbReference type="Pfam" id="PF03445">
    <property type="entry name" value="DUF294"/>
    <property type="match status" value="1"/>
</dbReference>
<dbReference type="InterPro" id="IPR046342">
    <property type="entry name" value="CBS_dom_sf"/>
</dbReference>
<dbReference type="GO" id="GO:0008773">
    <property type="term" value="F:[protein-PII] uridylyltransferase activity"/>
    <property type="evidence" value="ECO:0007669"/>
    <property type="project" value="InterPro"/>
</dbReference>
<evidence type="ECO:0000256" key="1">
    <source>
        <dbReference type="ARBA" id="ARBA00023122"/>
    </source>
</evidence>
<dbReference type="Pfam" id="PF00027">
    <property type="entry name" value="cNMP_binding"/>
    <property type="match status" value="1"/>
</dbReference>
<dbReference type="InterPro" id="IPR000595">
    <property type="entry name" value="cNMP-bd_dom"/>
</dbReference>
<dbReference type="PANTHER" id="PTHR43080:SF2">
    <property type="entry name" value="CBS DOMAIN-CONTAINING PROTEIN"/>
    <property type="match status" value="1"/>
</dbReference>
<dbReference type="Pfam" id="PF00571">
    <property type="entry name" value="CBS"/>
    <property type="match status" value="2"/>
</dbReference>
<proteinExistence type="predicted"/>
<dbReference type="SUPFAM" id="SSF54631">
    <property type="entry name" value="CBS-domain pair"/>
    <property type="match status" value="1"/>
</dbReference>
<dbReference type="InterPro" id="IPR000644">
    <property type="entry name" value="CBS_dom"/>
</dbReference>
<dbReference type="Gene3D" id="2.60.120.10">
    <property type="entry name" value="Jelly Rolls"/>
    <property type="match status" value="1"/>
</dbReference>
<dbReference type="AlphaFoldDB" id="A0A6S6SZ98"/>
<dbReference type="InterPro" id="IPR014710">
    <property type="entry name" value="RmlC-like_jellyroll"/>
</dbReference>
<dbReference type="Gene3D" id="3.10.580.10">
    <property type="entry name" value="CBS-domain"/>
    <property type="match status" value="1"/>
</dbReference>
<protein>
    <submittedName>
        <fullName evidence="5">Predicted signal-transduction protein containing cAMP-binding and CBS domains</fullName>
    </submittedName>
</protein>
<feature type="domain" description="CBS" evidence="4">
    <location>
        <begin position="220"/>
        <end position="277"/>
    </location>
</feature>
<gene>
    <name evidence="5" type="ORF">HELGO_WM32346</name>
</gene>
<organism evidence="5">
    <name type="scientific">uncultured Thiotrichaceae bacterium</name>
    <dbReference type="NCBI Taxonomy" id="298394"/>
    <lineage>
        <taxon>Bacteria</taxon>
        <taxon>Pseudomonadati</taxon>
        <taxon>Pseudomonadota</taxon>
        <taxon>Gammaproteobacteria</taxon>
        <taxon>Thiotrichales</taxon>
        <taxon>Thiotrichaceae</taxon>
        <taxon>environmental samples</taxon>
    </lineage>
</organism>
<feature type="domain" description="CBS" evidence="4">
    <location>
        <begin position="156"/>
        <end position="212"/>
    </location>
</feature>
<dbReference type="SUPFAM" id="SSF51206">
    <property type="entry name" value="cAMP-binding domain-like"/>
    <property type="match status" value="1"/>
</dbReference>